<evidence type="ECO:0000313" key="1">
    <source>
        <dbReference type="EMBL" id="OLY79734.1"/>
    </source>
</evidence>
<keyword evidence="2" id="KW-1185">Reference proteome</keyword>
<proteinExistence type="predicted"/>
<dbReference type="AlphaFoldDB" id="A0A1R0GS61"/>
<gene>
    <name evidence="1" type="ORF">AYI68_g6187</name>
</gene>
<reference evidence="1 2" key="1">
    <citation type="journal article" date="2016" name="Mol. Biol. Evol.">
        <title>Genome-Wide Survey of Gut Fungi (Harpellales) Reveals the First Horizontally Transferred Ubiquitin Gene from a Mosquito Host.</title>
        <authorList>
            <person name="Wang Y."/>
            <person name="White M.M."/>
            <person name="Kvist S."/>
            <person name="Moncalvo J.M."/>
        </authorList>
    </citation>
    <scope>NUCLEOTIDE SEQUENCE [LARGE SCALE GENOMIC DNA]</scope>
    <source>
        <strain evidence="1 2">ALG-7-W6</strain>
    </source>
</reference>
<evidence type="ECO:0000313" key="2">
    <source>
        <dbReference type="Proteomes" id="UP000187455"/>
    </source>
</evidence>
<comment type="caution">
    <text evidence="1">The sequence shown here is derived from an EMBL/GenBank/DDBJ whole genome shotgun (WGS) entry which is preliminary data.</text>
</comment>
<sequence>MLVIVFNSLEQVPDMDTALKLIEKSGLTLKSLGATISTPISELNKENSSAYTPFSINNTFDSHPYSPINNMFEWPENEGFSAEFSSLWEDSETFGSSTTFKEWATFEGSASLKESTIFENSTRSSMYSDCSSLVESTEICKKPNLNQKEIHAFIDKLDSLPEPNFGNYKQSSLLLF</sequence>
<dbReference type="OrthoDB" id="5641254at2759"/>
<dbReference type="Proteomes" id="UP000187455">
    <property type="component" value="Unassembled WGS sequence"/>
</dbReference>
<dbReference type="EMBL" id="LSSL01004131">
    <property type="protein sequence ID" value="OLY79734.1"/>
    <property type="molecule type" value="Genomic_DNA"/>
</dbReference>
<protein>
    <submittedName>
        <fullName evidence="1">Uncharacterized protein</fullName>
    </submittedName>
</protein>
<organism evidence="1 2">
    <name type="scientific">Smittium mucronatum</name>
    <dbReference type="NCBI Taxonomy" id="133383"/>
    <lineage>
        <taxon>Eukaryota</taxon>
        <taxon>Fungi</taxon>
        <taxon>Fungi incertae sedis</taxon>
        <taxon>Zoopagomycota</taxon>
        <taxon>Kickxellomycotina</taxon>
        <taxon>Harpellomycetes</taxon>
        <taxon>Harpellales</taxon>
        <taxon>Legeriomycetaceae</taxon>
        <taxon>Smittium</taxon>
    </lineage>
</organism>
<accession>A0A1R0GS61</accession>
<name>A0A1R0GS61_9FUNG</name>